<dbReference type="Proteomes" id="UP001163046">
    <property type="component" value="Unassembled WGS sequence"/>
</dbReference>
<keyword evidence="4" id="KW-1185">Reference proteome</keyword>
<sequence>MEYSGMSDDEIFREPSSEEASGNTNRDLNNVVGGTSSEIEMEERRSTRNKQPSAVRDLGRRFEREEACSSKVTRRPYWKFDQMKCGAARKDVLRELANFNEARRKFVDAHENYLKSLDDSVMDTLALERAEKSYEDQMERKLNLDFDVDLYGKKEKLALAQLNLRQLTIQQQLDEGEQEIRRRKELLEAQIKAEKAAVSLKVYEDEIEEQLGGTMFSKYLEPSAQRNENPCSTSDLNVANQTAPLELPSLTIATSAPLIEKSTFLSSTIEAVPIVPTPTSTVSLSNPTVGSANRAYSCFMEIAVHAIY</sequence>
<feature type="coiled-coil region" evidence="1">
    <location>
        <begin position="159"/>
        <end position="197"/>
    </location>
</feature>
<evidence type="ECO:0000313" key="3">
    <source>
        <dbReference type="EMBL" id="KAJ7394799.1"/>
    </source>
</evidence>
<name>A0A9X0DEA1_9CNID</name>
<organism evidence="3 4">
    <name type="scientific">Desmophyllum pertusum</name>
    <dbReference type="NCBI Taxonomy" id="174260"/>
    <lineage>
        <taxon>Eukaryota</taxon>
        <taxon>Metazoa</taxon>
        <taxon>Cnidaria</taxon>
        <taxon>Anthozoa</taxon>
        <taxon>Hexacorallia</taxon>
        <taxon>Scleractinia</taxon>
        <taxon>Caryophylliina</taxon>
        <taxon>Caryophylliidae</taxon>
        <taxon>Desmophyllum</taxon>
    </lineage>
</organism>
<gene>
    <name evidence="3" type="ORF">OS493_000633</name>
</gene>
<comment type="caution">
    <text evidence="3">The sequence shown here is derived from an EMBL/GenBank/DDBJ whole genome shotgun (WGS) entry which is preliminary data.</text>
</comment>
<accession>A0A9X0DEA1</accession>
<protein>
    <submittedName>
        <fullName evidence="3">Uncharacterized protein</fullName>
    </submittedName>
</protein>
<reference evidence="3" key="1">
    <citation type="submission" date="2023-01" db="EMBL/GenBank/DDBJ databases">
        <title>Genome assembly of the deep-sea coral Lophelia pertusa.</title>
        <authorList>
            <person name="Herrera S."/>
            <person name="Cordes E."/>
        </authorList>
    </citation>
    <scope>NUCLEOTIDE SEQUENCE</scope>
    <source>
        <strain evidence="3">USNM1676648</strain>
        <tissue evidence="3">Polyp</tissue>
    </source>
</reference>
<feature type="region of interest" description="Disordered" evidence="2">
    <location>
        <begin position="1"/>
        <end position="58"/>
    </location>
</feature>
<proteinExistence type="predicted"/>
<evidence type="ECO:0000256" key="1">
    <source>
        <dbReference type="SAM" id="Coils"/>
    </source>
</evidence>
<keyword evidence="1" id="KW-0175">Coiled coil</keyword>
<feature type="compositionally biased region" description="Polar residues" evidence="2">
    <location>
        <begin position="18"/>
        <end position="38"/>
    </location>
</feature>
<evidence type="ECO:0000256" key="2">
    <source>
        <dbReference type="SAM" id="MobiDB-lite"/>
    </source>
</evidence>
<dbReference type="EMBL" id="MU825396">
    <property type="protein sequence ID" value="KAJ7394799.1"/>
    <property type="molecule type" value="Genomic_DNA"/>
</dbReference>
<dbReference type="AlphaFoldDB" id="A0A9X0DEA1"/>
<evidence type="ECO:0000313" key="4">
    <source>
        <dbReference type="Proteomes" id="UP001163046"/>
    </source>
</evidence>
<dbReference type="OrthoDB" id="6009484at2759"/>